<evidence type="ECO:0000256" key="2">
    <source>
        <dbReference type="ARBA" id="ARBA00022448"/>
    </source>
</evidence>
<evidence type="ECO:0000256" key="5">
    <source>
        <dbReference type="SAM" id="SignalP"/>
    </source>
</evidence>
<dbReference type="SUPFAM" id="SSF53850">
    <property type="entry name" value="Periplasmic binding protein-like II"/>
    <property type="match status" value="1"/>
</dbReference>
<protein>
    <submittedName>
        <fullName evidence="6">Sugar ABC transporter substrate-binding protein</fullName>
    </submittedName>
</protein>
<dbReference type="OrthoDB" id="9805950at2"/>
<dbReference type="AlphaFoldDB" id="A0A4Q2TZI9"/>
<dbReference type="Gene3D" id="3.40.190.10">
    <property type="entry name" value="Periplasmic binding protein-like II"/>
    <property type="match status" value="1"/>
</dbReference>
<gene>
    <name evidence="6" type="ORF">D3273_23710</name>
</gene>
<dbReference type="GO" id="GO:1901982">
    <property type="term" value="F:maltose binding"/>
    <property type="evidence" value="ECO:0007669"/>
    <property type="project" value="TreeGrafter"/>
</dbReference>
<evidence type="ECO:0000256" key="3">
    <source>
        <dbReference type="ARBA" id="ARBA00022729"/>
    </source>
</evidence>
<dbReference type="PANTHER" id="PTHR30061">
    <property type="entry name" value="MALTOSE-BINDING PERIPLASMIC PROTEIN"/>
    <property type="match status" value="1"/>
</dbReference>
<feature type="signal peptide" evidence="5">
    <location>
        <begin position="1"/>
        <end position="23"/>
    </location>
</feature>
<feature type="chain" id="PRO_5020351534" evidence="5">
    <location>
        <begin position="24"/>
        <end position="411"/>
    </location>
</feature>
<keyword evidence="4" id="KW-0574">Periplasm</keyword>
<comment type="similarity">
    <text evidence="1">Belongs to the bacterial solute-binding protein 1 family.</text>
</comment>
<proteinExistence type="inferred from homology"/>
<dbReference type="CDD" id="cd13585">
    <property type="entry name" value="PBP2_TMBP_like"/>
    <property type="match status" value="1"/>
</dbReference>
<organism evidence="6 7">
    <name type="scientific">Lichenibacterium minor</name>
    <dbReference type="NCBI Taxonomy" id="2316528"/>
    <lineage>
        <taxon>Bacteria</taxon>
        <taxon>Pseudomonadati</taxon>
        <taxon>Pseudomonadota</taxon>
        <taxon>Alphaproteobacteria</taxon>
        <taxon>Hyphomicrobiales</taxon>
        <taxon>Lichenihabitantaceae</taxon>
        <taxon>Lichenibacterium</taxon>
    </lineage>
</organism>
<evidence type="ECO:0000313" key="7">
    <source>
        <dbReference type="Proteomes" id="UP000290759"/>
    </source>
</evidence>
<dbReference type="EMBL" id="QYBB01000050">
    <property type="protein sequence ID" value="RYC29492.1"/>
    <property type="molecule type" value="Genomic_DNA"/>
</dbReference>
<reference evidence="6 7" key="1">
    <citation type="submission" date="2018-12" db="EMBL/GenBank/DDBJ databases">
        <authorList>
            <person name="Grouzdev D.S."/>
            <person name="Krutkina M.S."/>
        </authorList>
    </citation>
    <scope>NUCLEOTIDE SEQUENCE [LARGE SCALE GENOMIC DNA]</scope>
    <source>
        <strain evidence="6 7">RmlP026</strain>
    </source>
</reference>
<keyword evidence="2" id="KW-0813">Transport</keyword>
<evidence type="ECO:0000256" key="1">
    <source>
        <dbReference type="ARBA" id="ARBA00008520"/>
    </source>
</evidence>
<dbReference type="Proteomes" id="UP000290759">
    <property type="component" value="Unassembled WGS sequence"/>
</dbReference>
<dbReference type="PANTHER" id="PTHR30061:SF50">
    <property type="entry name" value="MALTOSE_MALTODEXTRIN-BINDING PERIPLASMIC PROTEIN"/>
    <property type="match status" value="1"/>
</dbReference>
<dbReference type="InterPro" id="IPR006059">
    <property type="entry name" value="SBP"/>
</dbReference>
<evidence type="ECO:0000256" key="4">
    <source>
        <dbReference type="ARBA" id="ARBA00022764"/>
    </source>
</evidence>
<sequence length="411" mass="43033">MRAFETLLAAATALTALAMPAAAQTLTIWSRSGQGDTLEAVAKAYGESHADKVAVVTLPVDEFVQKYATAIAAGNAPDAVALDLIHTPTFAQAGQLEDLTAWAKGLPYFGALSPAHLSVGTYQGKVYGLPLTTETSVLAWNKDLFRKAGLDADKGPTTWAEWKADAARVTALGGDTHGFYFSGACGGCYIFTFTPLVWASGGQILVDDGAKATLDTPALKDGVDFYRSLVAGGMVPASSRTDTGSDFLSIVDGKIGLQSIGASQIGVLTIKYPDLHFGVTLIPGRDGGTSSFVGGNNIVVTKGAKSVKAVEAFMEYVYSPEGQRLMVRHGSLPARSDIAADVMKGQDPRYDVAVAAIAVGRTPYSPLFNDIINSPNGPWAQMMNAAIFGADPASAIRDGQTRMQDVIDAAK</sequence>
<dbReference type="Pfam" id="PF01547">
    <property type="entry name" value="SBP_bac_1"/>
    <property type="match status" value="1"/>
</dbReference>
<dbReference type="GO" id="GO:0015768">
    <property type="term" value="P:maltose transport"/>
    <property type="evidence" value="ECO:0007669"/>
    <property type="project" value="TreeGrafter"/>
</dbReference>
<dbReference type="GO" id="GO:0055052">
    <property type="term" value="C:ATP-binding cassette (ABC) transporter complex, substrate-binding subunit-containing"/>
    <property type="evidence" value="ECO:0007669"/>
    <property type="project" value="TreeGrafter"/>
</dbReference>
<keyword evidence="7" id="KW-1185">Reference proteome</keyword>
<comment type="caution">
    <text evidence="6">The sequence shown here is derived from an EMBL/GenBank/DDBJ whole genome shotgun (WGS) entry which is preliminary data.</text>
</comment>
<evidence type="ECO:0000313" key="6">
    <source>
        <dbReference type="EMBL" id="RYC29492.1"/>
    </source>
</evidence>
<keyword evidence="3 5" id="KW-0732">Signal</keyword>
<name>A0A4Q2TZI9_9HYPH</name>
<reference evidence="6 7" key="2">
    <citation type="submission" date="2019-02" db="EMBL/GenBank/DDBJ databases">
        <title>'Lichenibacterium ramalinii' gen. nov. sp. nov., 'Lichenibacterium minor' gen. nov. sp. nov.</title>
        <authorList>
            <person name="Pankratov T."/>
        </authorList>
    </citation>
    <scope>NUCLEOTIDE SEQUENCE [LARGE SCALE GENOMIC DNA]</scope>
    <source>
        <strain evidence="6 7">RmlP026</strain>
    </source>
</reference>
<accession>A0A4Q2TZI9</accession>
<dbReference type="GO" id="GO:0042956">
    <property type="term" value="P:maltodextrin transmembrane transport"/>
    <property type="evidence" value="ECO:0007669"/>
    <property type="project" value="TreeGrafter"/>
</dbReference>
<dbReference type="RefSeq" id="WP_129229399.1">
    <property type="nucleotide sequence ID" value="NZ_QYBB01000050.1"/>
</dbReference>